<accession>A0A8X6KM87</accession>
<evidence type="ECO:0000313" key="2">
    <source>
        <dbReference type="EMBL" id="GFQ76128.1"/>
    </source>
</evidence>
<evidence type="ECO:0000313" key="3">
    <source>
        <dbReference type="Proteomes" id="UP000887116"/>
    </source>
</evidence>
<dbReference type="OrthoDB" id="6432909at2759"/>
<proteinExistence type="predicted"/>
<name>A0A8X6KM87_TRICU</name>
<sequence length="123" mass="14885">MNEMYLIFTILCLLLLLFNLEPIPGRPTHKHYAMIWMWKDFRVVRILPSDWYVLVDNQLVYLYVQTNSLDTYIPAIRLDTQREHYLLHYNYLLDWIKEPAIIVPYPTHIKNVIEILNHLTKSL</sequence>
<keyword evidence="3" id="KW-1185">Reference proteome</keyword>
<dbReference type="EMBL" id="BMAO01011757">
    <property type="protein sequence ID" value="GFQ76128.1"/>
    <property type="molecule type" value="Genomic_DNA"/>
</dbReference>
<reference evidence="2" key="1">
    <citation type="submission" date="2020-07" db="EMBL/GenBank/DDBJ databases">
        <title>Multicomponent nature underlies the extraordinary mechanical properties of spider dragline silk.</title>
        <authorList>
            <person name="Kono N."/>
            <person name="Nakamura H."/>
            <person name="Mori M."/>
            <person name="Yoshida Y."/>
            <person name="Ohtoshi R."/>
            <person name="Malay A.D."/>
            <person name="Moran D.A.P."/>
            <person name="Tomita M."/>
            <person name="Numata K."/>
            <person name="Arakawa K."/>
        </authorList>
    </citation>
    <scope>NUCLEOTIDE SEQUENCE</scope>
</reference>
<dbReference type="Proteomes" id="UP000887116">
    <property type="component" value="Unassembled WGS sequence"/>
</dbReference>
<organism evidence="2 3">
    <name type="scientific">Trichonephila clavata</name>
    <name type="common">Joro spider</name>
    <name type="synonym">Nephila clavata</name>
    <dbReference type="NCBI Taxonomy" id="2740835"/>
    <lineage>
        <taxon>Eukaryota</taxon>
        <taxon>Metazoa</taxon>
        <taxon>Ecdysozoa</taxon>
        <taxon>Arthropoda</taxon>
        <taxon>Chelicerata</taxon>
        <taxon>Arachnida</taxon>
        <taxon>Araneae</taxon>
        <taxon>Araneomorphae</taxon>
        <taxon>Entelegynae</taxon>
        <taxon>Araneoidea</taxon>
        <taxon>Nephilidae</taxon>
        <taxon>Trichonephila</taxon>
    </lineage>
</organism>
<dbReference type="AlphaFoldDB" id="A0A8X6KM87"/>
<protein>
    <submittedName>
        <fullName evidence="2">Uncharacterized protein</fullName>
    </submittedName>
</protein>
<feature type="signal peptide" evidence="1">
    <location>
        <begin position="1"/>
        <end position="25"/>
    </location>
</feature>
<keyword evidence="1" id="KW-0732">Signal</keyword>
<feature type="chain" id="PRO_5036472883" evidence="1">
    <location>
        <begin position="26"/>
        <end position="123"/>
    </location>
</feature>
<evidence type="ECO:0000256" key="1">
    <source>
        <dbReference type="SAM" id="SignalP"/>
    </source>
</evidence>
<gene>
    <name evidence="2" type="primary">AVEN_37913_1</name>
    <name evidence="2" type="ORF">TNCT_244101</name>
</gene>
<comment type="caution">
    <text evidence="2">The sequence shown here is derived from an EMBL/GenBank/DDBJ whole genome shotgun (WGS) entry which is preliminary data.</text>
</comment>